<dbReference type="Proteomes" id="UP000721954">
    <property type="component" value="Unassembled WGS sequence"/>
</dbReference>
<name>A0ABS3Y5C9_9ACTN</name>
<keyword evidence="1" id="KW-0812">Transmembrane</keyword>
<keyword evidence="3" id="KW-1185">Reference proteome</keyword>
<keyword evidence="1" id="KW-1133">Transmembrane helix</keyword>
<comment type="caution">
    <text evidence="2">The sequence shown here is derived from an EMBL/GenBank/DDBJ whole genome shotgun (WGS) entry which is preliminary data.</text>
</comment>
<accession>A0ABS3Y5C9</accession>
<feature type="transmembrane region" description="Helical" evidence="1">
    <location>
        <begin position="31"/>
        <end position="50"/>
    </location>
</feature>
<gene>
    <name evidence="2" type="ORF">JW613_32045</name>
</gene>
<dbReference type="RefSeq" id="WP_209214362.1">
    <property type="nucleotide sequence ID" value="NZ_JAFFZM010000029.1"/>
</dbReference>
<protein>
    <submittedName>
        <fullName evidence="2">Uncharacterized protein</fullName>
    </submittedName>
</protein>
<sequence length="55" mass="6133">MDYGDERKIRRAVARGIRDAESGEIEPDDGCGCFSLIITLALIAILVWVITHIPY</sequence>
<reference evidence="2 3" key="1">
    <citation type="submission" date="2021-02" db="EMBL/GenBank/DDBJ databases">
        <title>Streptomyces spirodelae sp. nov., isolated from duckweed.</title>
        <authorList>
            <person name="Saimee Y."/>
            <person name="Duangmal K."/>
        </authorList>
    </citation>
    <scope>NUCLEOTIDE SEQUENCE [LARGE SCALE GENOMIC DNA]</scope>
    <source>
        <strain evidence="2 3">DSM 42105</strain>
    </source>
</reference>
<organism evidence="2 3">
    <name type="scientific">Streptomyces smyrnaeus</name>
    <dbReference type="NCBI Taxonomy" id="1387713"/>
    <lineage>
        <taxon>Bacteria</taxon>
        <taxon>Bacillati</taxon>
        <taxon>Actinomycetota</taxon>
        <taxon>Actinomycetes</taxon>
        <taxon>Kitasatosporales</taxon>
        <taxon>Streptomycetaceae</taxon>
        <taxon>Streptomyces</taxon>
    </lineage>
</organism>
<proteinExistence type="predicted"/>
<keyword evidence="1" id="KW-0472">Membrane</keyword>
<evidence type="ECO:0000313" key="2">
    <source>
        <dbReference type="EMBL" id="MBO8202872.1"/>
    </source>
</evidence>
<dbReference type="EMBL" id="JAFFZM010000029">
    <property type="protein sequence ID" value="MBO8202872.1"/>
    <property type="molecule type" value="Genomic_DNA"/>
</dbReference>
<evidence type="ECO:0000313" key="3">
    <source>
        <dbReference type="Proteomes" id="UP000721954"/>
    </source>
</evidence>
<dbReference type="GeneID" id="96263248"/>
<evidence type="ECO:0000256" key="1">
    <source>
        <dbReference type="SAM" id="Phobius"/>
    </source>
</evidence>